<dbReference type="Proteomes" id="UP000001593">
    <property type="component" value="Unassembled WGS sequence"/>
</dbReference>
<feature type="transmembrane region" description="Helical" evidence="2">
    <location>
        <begin position="132"/>
        <end position="155"/>
    </location>
</feature>
<dbReference type="FunFam" id="1.20.1250.20:FF:000505">
    <property type="entry name" value="Predicted protein"/>
    <property type="match status" value="1"/>
</dbReference>
<feature type="transmembrane region" description="Helical" evidence="2">
    <location>
        <begin position="292"/>
        <end position="311"/>
    </location>
</feature>
<dbReference type="SUPFAM" id="SSF103473">
    <property type="entry name" value="MFS general substrate transporter"/>
    <property type="match status" value="1"/>
</dbReference>
<evidence type="ECO:0000313" key="4">
    <source>
        <dbReference type="EMBL" id="EDO40469.1"/>
    </source>
</evidence>
<dbReference type="InterPro" id="IPR011701">
    <property type="entry name" value="MFS"/>
</dbReference>
<evidence type="ECO:0000256" key="1">
    <source>
        <dbReference type="ARBA" id="ARBA00004141"/>
    </source>
</evidence>
<dbReference type="InterPro" id="IPR036259">
    <property type="entry name" value="MFS_trans_sf"/>
</dbReference>
<dbReference type="Gene3D" id="1.20.1250.20">
    <property type="entry name" value="MFS general substrate transporter like domains"/>
    <property type="match status" value="2"/>
</dbReference>
<feature type="domain" description="Major facilitator superfamily (MFS) profile" evidence="3">
    <location>
        <begin position="132"/>
        <end position="336"/>
    </location>
</feature>
<proteinExistence type="predicted"/>
<dbReference type="OrthoDB" id="5971339at2759"/>
<dbReference type="PhylomeDB" id="A7S750"/>
<dbReference type="AlphaFoldDB" id="A7S750"/>
<dbReference type="HOGENOM" id="CLU_001265_59_1_1"/>
<dbReference type="PANTHER" id="PTHR11360">
    <property type="entry name" value="MONOCARBOXYLATE TRANSPORTER"/>
    <property type="match status" value="1"/>
</dbReference>
<dbReference type="GO" id="GO:0022857">
    <property type="term" value="F:transmembrane transporter activity"/>
    <property type="evidence" value="ECO:0000318"/>
    <property type="project" value="GO_Central"/>
</dbReference>
<dbReference type="EMBL" id="DS469591">
    <property type="protein sequence ID" value="EDO40469.1"/>
    <property type="molecule type" value="Genomic_DNA"/>
</dbReference>
<keyword evidence="2" id="KW-0812">Transmembrane</keyword>
<feature type="transmembrane region" description="Helical" evidence="2">
    <location>
        <begin position="47"/>
        <end position="67"/>
    </location>
</feature>
<dbReference type="PROSITE" id="PS50850">
    <property type="entry name" value="MFS"/>
    <property type="match status" value="1"/>
</dbReference>
<feature type="transmembrane region" description="Helical" evidence="2">
    <location>
        <begin position="224"/>
        <end position="247"/>
    </location>
</feature>
<feature type="transmembrane region" description="Helical" evidence="2">
    <location>
        <begin position="79"/>
        <end position="98"/>
    </location>
</feature>
<evidence type="ECO:0000259" key="3">
    <source>
        <dbReference type="PROSITE" id="PS50850"/>
    </source>
</evidence>
<dbReference type="PANTHER" id="PTHR11360:SF251">
    <property type="entry name" value="MAJOR FACILITATOR SUPERFAMILY (MFS) PROFILE DOMAIN-CONTAINING PROTEIN"/>
    <property type="match status" value="1"/>
</dbReference>
<dbReference type="eggNOG" id="KOG2504">
    <property type="taxonomic scope" value="Eukaryota"/>
</dbReference>
<evidence type="ECO:0000256" key="2">
    <source>
        <dbReference type="SAM" id="Phobius"/>
    </source>
</evidence>
<reference evidence="4 5" key="1">
    <citation type="journal article" date="2007" name="Science">
        <title>Sea anemone genome reveals ancestral eumetazoan gene repertoire and genomic organization.</title>
        <authorList>
            <person name="Putnam N.H."/>
            <person name="Srivastava M."/>
            <person name="Hellsten U."/>
            <person name="Dirks B."/>
            <person name="Chapman J."/>
            <person name="Salamov A."/>
            <person name="Terry A."/>
            <person name="Shapiro H."/>
            <person name="Lindquist E."/>
            <person name="Kapitonov V.V."/>
            <person name="Jurka J."/>
            <person name="Genikhovich G."/>
            <person name="Grigoriev I.V."/>
            <person name="Lucas S.M."/>
            <person name="Steele R.E."/>
            <person name="Finnerty J.R."/>
            <person name="Technau U."/>
            <person name="Martindale M.Q."/>
            <person name="Rokhsar D.S."/>
        </authorList>
    </citation>
    <scope>NUCLEOTIDE SEQUENCE [LARGE SCALE GENOMIC DNA]</scope>
    <source>
        <strain evidence="5">CH2 X CH6</strain>
    </source>
</reference>
<feature type="transmembrane region" description="Helical" evidence="2">
    <location>
        <begin position="259"/>
        <end position="280"/>
    </location>
</feature>
<protein>
    <recommendedName>
        <fullName evidence="3">Major facilitator superfamily (MFS) profile domain-containing protein</fullName>
    </recommendedName>
</protein>
<keyword evidence="5" id="KW-1185">Reference proteome</keyword>
<accession>A7S750</accession>
<dbReference type="OMA" id="ENCAKAT"/>
<dbReference type="GO" id="GO:0005886">
    <property type="term" value="C:plasma membrane"/>
    <property type="evidence" value="ECO:0000318"/>
    <property type="project" value="GO_Central"/>
</dbReference>
<dbReference type="Pfam" id="PF07690">
    <property type="entry name" value="MFS_1"/>
    <property type="match status" value="1"/>
</dbReference>
<sequence length="336" mass="36830">MGLVSSSFVPNIVLLYFTYGFVNGLGVNLMYISTMMVPALYFKRRRMLATAIVSAGPGAGLFIMSPIVEAIHKVLDWRKTLLCLAGLCLVPCLGGWGLREKKGKVEQTIAQEGCAERRCRSSCDCSVLRNPMFVLCTAMTSLAALGHCMPIVHLAKHCAELGISRELSSWLYFAIGLSSMIARMSCGKVAETGWISLPRLFQFGVFGLELGNLLLPLATDFPYLALYSVSYGFGEGFFLTPIYCIILESLPTERRGRGYGVFQLFISIPYVFEPFLSGLIADLSGTGYTNSFYTAGAIEVVAGFGPFLIPFMPTASHKEEITVNEELIVYEKESVV</sequence>
<evidence type="ECO:0000313" key="5">
    <source>
        <dbReference type="Proteomes" id="UP000001593"/>
    </source>
</evidence>
<feature type="transmembrane region" description="Helical" evidence="2">
    <location>
        <begin position="167"/>
        <end position="185"/>
    </location>
</feature>
<comment type="subcellular location">
    <subcellularLocation>
        <location evidence="1">Membrane</location>
        <topology evidence="1">Multi-pass membrane protein</topology>
    </subcellularLocation>
</comment>
<dbReference type="InParanoid" id="A7S750"/>
<keyword evidence="2" id="KW-0472">Membrane</keyword>
<gene>
    <name evidence="4" type="ORF">NEMVEDRAFT_v1g207856</name>
</gene>
<name>A7S750_NEMVE</name>
<dbReference type="KEGG" id="nve:5512153"/>
<keyword evidence="2" id="KW-1133">Transmembrane helix</keyword>
<dbReference type="InterPro" id="IPR050327">
    <property type="entry name" value="Proton-linked_MCT"/>
</dbReference>
<organism evidence="4 5">
    <name type="scientific">Nematostella vectensis</name>
    <name type="common">Starlet sea anemone</name>
    <dbReference type="NCBI Taxonomy" id="45351"/>
    <lineage>
        <taxon>Eukaryota</taxon>
        <taxon>Metazoa</taxon>
        <taxon>Cnidaria</taxon>
        <taxon>Anthozoa</taxon>
        <taxon>Hexacorallia</taxon>
        <taxon>Actiniaria</taxon>
        <taxon>Edwardsiidae</taxon>
        <taxon>Nematostella</taxon>
    </lineage>
</organism>
<feature type="transmembrane region" description="Helical" evidence="2">
    <location>
        <begin position="12"/>
        <end position="35"/>
    </location>
</feature>
<dbReference type="InterPro" id="IPR020846">
    <property type="entry name" value="MFS_dom"/>
</dbReference>
<feature type="transmembrane region" description="Helical" evidence="2">
    <location>
        <begin position="197"/>
        <end position="218"/>
    </location>
</feature>